<keyword evidence="5" id="KW-1185">Reference proteome</keyword>
<keyword evidence="3" id="KW-0408">Iron</keyword>
<dbReference type="GO" id="GO:0020037">
    <property type="term" value="F:heme binding"/>
    <property type="evidence" value="ECO:0007669"/>
    <property type="project" value="InterPro"/>
</dbReference>
<dbReference type="EMBL" id="CAJVCH010387234">
    <property type="protein sequence ID" value="CAG7817168.1"/>
    <property type="molecule type" value="Genomic_DNA"/>
</dbReference>
<name>A0A8J2PD56_9HEXA</name>
<comment type="caution">
    <text evidence="4">The sequence shown here is derived from an EMBL/GenBank/DDBJ whole genome shotgun (WGS) entry which is preliminary data.</text>
</comment>
<dbReference type="GO" id="GO:0005506">
    <property type="term" value="F:iron ion binding"/>
    <property type="evidence" value="ECO:0007669"/>
    <property type="project" value="InterPro"/>
</dbReference>
<evidence type="ECO:0000313" key="5">
    <source>
        <dbReference type="Proteomes" id="UP000708208"/>
    </source>
</evidence>
<sequence length="221" mass="25114">FAVPGALPILGHLLALGDFPCKVLLDWKKKYGPVYLVKFGSFRTVIFNDAKSVREAFKLVPLSDRPPLKQYTEATQGKGFGFVNYANAEQKFFFIKNLKIFNENGNSVEGKLNEEISSFFDELIPGKPIPIRNTFTHTILNSVWGIVMGYTFEKGDPEETKLRELVQRVTAIPGMVESIGMFNPWMSNLMPDFTGITSWVKSYRGLCDFVERKAIDRKQTR</sequence>
<dbReference type="InterPro" id="IPR001128">
    <property type="entry name" value="Cyt_P450"/>
</dbReference>
<dbReference type="GO" id="GO:0016705">
    <property type="term" value="F:oxidoreductase activity, acting on paired donors, with incorporation or reduction of molecular oxygen"/>
    <property type="evidence" value="ECO:0007669"/>
    <property type="project" value="InterPro"/>
</dbReference>
<evidence type="ECO:0000256" key="3">
    <source>
        <dbReference type="ARBA" id="ARBA00023004"/>
    </source>
</evidence>
<accession>A0A8J2PD56</accession>
<protein>
    <recommendedName>
        <fullName evidence="6">Cytochrome P450</fullName>
    </recommendedName>
</protein>
<evidence type="ECO:0000256" key="2">
    <source>
        <dbReference type="ARBA" id="ARBA00022723"/>
    </source>
</evidence>
<evidence type="ECO:0000256" key="1">
    <source>
        <dbReference type="ARBA" id="ARBA00010617"/>
    </source>
</evidence>
<dbReference type="Proteomes" id="UP000708208">
    <property type="component" value="Unassembled WGS sequence"/>
</dbReference>
<dbReference type="PANTHER" id="PTHR24300">
    <property type="entry name" value="CYTOCHROME P450 508A4-RELATED"/>
    <property type="match status" value="1"/>
</dbReference>
<dbReference type="Pfam" id="PF00067">
    <property type="entry name" value="p450"/>
    <property type="match status" value="1"/>
</dbReference>
<comment type="similarity">
    <text evidence="1">Belongs to the cytochrome P450 family.</text>
</comment>
<evidence type="ECO:0008006" key="6">
    <source>
        <dbReference type="Google" id="ProtNLM"/>
    </source>
</evidence>
<dbReference type="GO" id="GO:0004497">
    <property type="term" value="F:monooxygenase activity"/>
    <property type="evidence" value="ECO:0007669"/>
    <property type="project" value="InterPro"/>
</dbReference>
<gene>
    <name evidence="4" type="ORF">AFUS01_LOCUS27748</name>
</gene>
<keyword evidence="2" id="KW-0479">Metal-binding</keyword>
<proteinExistence type="inferred from homology"/>
<feature type="non-terminal residue" evidence="4">
    <location>
        <position position="221"/>
    </location>
</feature>
<reference evidence="4" key="1">
    <citation type="submission" date="2021-06" db="EMBL/GenBank/DDBJ databases">
        <authorList>
            <person name="Hodson N. C."/>
            <person name="Mongue J. A."/>
            <person name="Jaron S. K."/>
        </authorList>
    </citation>
    <scope>NUCLEOTIDE SEQUENCE</scope>
</reference>
<dbReference type="OrthoDB" id="3934656at2759"/>
<dbReference type="InterPro" id="IPR050182">
    <property type="entry name" value="Cytochrome_P450_fam2"/>
</dbReference>
<dbReference type="AlphaFoldDB" id="A0A8J2PD56"/>
<evidence type="ECO:0000313" key="4">
    <source>
        <dbReference type="EMBL" id="CAG7817168.1"/>
    </source>
</evidence>
<organism evidence="4 5">
    <name type="scientific">Allacma fusca</name>
    <dbReference type="NCBI Taxonomy" id="39272"/>
    <lineage>
        <taxon>Eukaryota</taxon>
        <taxon>Metazoa</taxon>
        <taxon>Ecdysozoa</taxon>
        <taxon>Arthropoda</taxon>
        <taxon>Hexapoda</taxon>
        <taxon>Collembola</taxon>
        <taxon>Symphypleona</taxon>
        <taxon>Sminthuridae</taxon>
        <taxon>Allacma</taxon>
    </lineage>
</organism>
<feature type="non-terminal residue" evidence="4">
    <location>
        <position position="1"/>
    </location>
</feature>